<dbReference type="InterPro" id="IPR011335">
    <property type="entry name" value="Restrct_endonuc-II-like"/>
</dbReference>
<dbReference type="InterPro" id="IPR011856">
    <property type="entry name" value="tRNA_endonuc-like_dom_sf"/>
</dbReference>
<dbReference type="Pfam" id="PF04471">
    <property type="entry name" value="Mrr_cat"/>
    <property type="match status" value="1"/>
</dbReference>
<evidence type="ECO:0000259" key="1">
    <source>
        <dbReference type="Pfam" id="PF04471"/>
    </source>
</evidence>
<dbReference type="SUPFAM" id="SSF52980">
    <property type="entry name" value="Restriction endonuclease-like"/>
    <property type="match status" value="1"/>
</dbReference>
<dbReference type="PANTHER" id="PTHR30015">
    <property type="entry name" value="MRR RESTRICTION SYSTEM PROTEIN"/>
    <property type="match status" value="1"/>
</dbReference>
<gene>
    <name evidence="2" type="ORF">JOD01_003893</name>
</gene>
<evidence type="ECO:0000313" key="3">
    <source>
        <dbReference type="Proteomes" id="UP000717624"/>
    </source>
</evidence>
<dbReference type="InterPro" id="IPR052906">
    <property type="entry name" value="Type_IV_Methyl-Rstrct_Enzyme"/>
</dbReference>
<dbReference type="InterPro" id="IPR007560">
    <property type="entry name" value="Restrct_endonuc_IV_Mrr"/>
</dbReference>
<reference evidence="2" key="1">
    <citation type="submission" date="2021-01" db="EMBL/GenBank/DDBJ databases">
        <title>Genomic Encyclopedia of Type Strains, Phase IV (KMG-IV): sequencing the most valuable type-strain genomes for metagenomic binning, comparative biology and taxonomic classification.</title>
        <authorList>
            <person name="Goeker M."/>
        </authorList>
    </citation>
    <scope>NUCLEOTIDE SEQUENCE</scope>
    <source>
        <strain evidence="2">DSM 25523</strain>
    </source>
</reference>
<evidence type="ECO:0000313" key="2">
    <source>
        <dbReference type="EMBL" id="MBM7592231.1"/>
    </source>
</evidence>
<dbReference type="PANTHER" id="PTHR30015:SF7">
    <property type="entry name" value="TYPE IV METHYL-DIRECTED RESTRICTION ENZYME ECOKMRR"/>
    <property type="match status" value="1"/>
</dbReference>
<protein>
    <submittedName>
        <fullName evidence="2">Restriction system protein</fullName>
    </submittedName>
</protein>
<dbReference type="GO" id="GO:0003677">
    <property type="term" value="F:DNA binding"/>
    <property type="evidence" value="ECO:0007669"/>
    <property type="project" value="InterPro"/>
</dbReference>
<keyword evidence="3" id="KW-1185">Reference proteome</keyword>
<dbReference type="Proteomes" id="UP000717624">
    <property type="component" value="Unassembled WGS sequence"/>
</dbReference>
<feature type="domain" description="Restriction endonuclease type IV Mrr" evidence="1">
    <location>
        <begin position="62"/>
        <end position="166"/>
    </location>
</feature>
<comment type="caution">
    <text evidence="2">The sequence shown here is derived from an EMBL/GenBank/DDBJ whole genome shotgun (WGS) entry which is preliminary data.</text>
</comment>
<dbReference type="RefSeq" id="WP_239565593.1">
    <property type="nucleotide sequence ID" value="NZ_JAFBEB010000022.1"/>
</dbReference>
<accession>A0A939BWX0</accession>
<name>A0A939BWX0_9BACL</name>
<dbReference type="AlphaFoldDB" id="A0A939BWX0"/>
<dbReference type="Gene3D" id="3.40.1350.10">
    <property type="match status" value="1"/>
</dbReference>
<proteinExistence type="predicted"/>
<sequence length="188" mass="20979">MLLVISLLVVTGVIFLVRKHKATLDFLQKLGFDFTNTSEEMLETMRLGLYYRFNNADDTGENPFDFEGFVAGILEDLHGGQAIVTKRSHDFGVDIEHNRPDGFYVGQVKCYNKPVGYEPIAIIHSQMVKQKAQGGVVVTTSSFTDGAKQYATGLGIELIDGKALVSYWLKAHSAKWNLVRTYQVEPAE</sequence>
<organism evidence="2 3">
    <name type="scientific">Brevibacillus fulvus</name>
    <dbReference type="NCBI Taxonomy" id="1125967"/>
    <lineage>
        <taxon>Bacteria</taxon>
        <taxon>Bacillati</taxon>
        <taxon>Bacillota</taxon>
        <taxon>Bacilli</taxon>
        <taxon>Bacillales</taxon>
        <taxon>Paenibacillaceae</taxon>
        <taxon>Brevibacillus</taxon>
    </lineage>
</organism>
<dbReference type="GO" id="GO:0009307">
    <property type="term" value="P:DNA restriction-modification system"/>
    <property type="evidence" value="ECO:0007669"/>
    <property type="project" value="InterPro"/>
</dbReference>
<dbReference type="GO" id="GO:0015666">
    <property type="term" value="F:restriction endodeoxyribonuclease activity"/>
    <property type="evidence" value="ECO:0007669"/>
    <property type="project" value="TreeGrafter"/>
</dbReference>
<dbReference type="EMBL" id="JAFBEB010000022">
    <property type="protein sequence ID" value="MBM7592231.1"/>
    <property type="molecule type" value="Genomic_DNA"/>
</dbReference>